<accession>A0A1L3MRG8</accession>
<keyword evidence="5" id="KW-1185">Reference proteome</keyword>
<reference evidence="4 5" key="1">
    <citation type="journal article" date="2016" name="Sci. Rep.">
        <title>Complete genome sequence and transcriptomic analysis of a novel marine strain Bacillus weihaiensis reveals the mechanism of brown algae degradation.</title>
        <authorList>
            <person name="Zhu Y."/>
            <person name="Chen P."/>
            <person name="Bao Y."/>
            <person name="Men Y."/>
            <person name="Zeng Y."/>
            <person name="Yang J."/>
            <person name="Sun J."/>
            <person name="Sun Y."/>
        </authorList>
    </citation>
    <scope>NUCLEOTIDE SEQUENCE [LARGE SCALE GENOMIC DNA]</scope>
    <source>
        <strain evidence="4 5">Alg07</strain>
    </source>
</reference>
<keyword evidence="1 4" id="KW-0808">Transferase</keyword>
<gene>
    <name evidence="4" type="ORF">A9C19_09180</name>
</gene>
<dbReference type="OrthoDB" id="9775804at2"/>
<dbReference type="PROSITE" id="PS51186">
    <property type="entry name" value="GNAT"/>
    <property type="match status" value="1"/>
</dbReference>
<organism evidence="4 5">
    <name type="scientific">Bacillus weihaiensis</name>
    <dbReference type="NCBI Taxonomy" id="1547283"/>
    <lineage>
        <taxon>Bacteria</taxon>
        <taxon>Bacillati</taxon>
        <taxon>Bacillota</taxon>
        <taxon>Bacilli</taxon>
        <taxon>Bacillales</taxon>
        <taxon>Bacillaceae</taxon>
        <taxon>Bacillus</taxon>
    </lineage>
</organism>
<dbReference type="RefSeq" id="WP_072579702.1">
    <property type="nucleotide sequence ID" value="NZ_CP016020.1"/>
</dbReference>
<dbReference type="InterPro" id="IPR000182">
    <property type="entry name" value="GNAT_dom"/>
</dbReference>
<dbReference type="KEGG" id="bwh:A9C19_09180"/>
<name>A0A1L3MRG8_9BACI</name>
<dbReference type="PANTHER" id="PTHR43626">
    <property type="entry name" value="ACYL-COA N-ACYLTRANSFERASE"/>
    <property type="match status" value="1"/>
</dbReference>
<evidence type="ECO:0000256" key="2">
    <source>
        <dbReference type="ARBA" id="ARBA00023315"/>
    </source>
</evidence>
<sequence>MNIVIQNTNPAKEDFIALHKTTGWNQKGLFTYDQLYEAICNSWFSASIYHNNKLIAYGRILSDGIYQTFICDVMVLPEYQGQGIGRKVIELLLEKCKENGIQWVQLFSAKGKQEFYLKLGFTIRDQAAPGMSIFL</sequence>
<dbReference type="EMBL" id="CP016020">
    <property type="protein sequence ID" value="APH04907.1"/>
    <property type="molecule type" value="Genomic_DNA"/>
</dbReference>
<dbReference type="STRING" id="1547283.A9C19_09180"/>
<dbReference type="SUPFAM" id="SSF55729">
    <property type="entry name" value="Acyl-CoA N-acyltransferases (Nat)"/>
    <property type="match status" value="1"/>
</dbReference>
<evidence type="ECO:0000259" key="3">
    <source>
        <dbReference type="PROSITE" id="PS51186"/>
    </source>
</evidence>
<dbReference type="CDD" id="cd04301">
    <property type="entry name" value="NAT_SF"/>
    <property type="match status" value="1"/>
</dbReference>
<feature type="domain" description="N-acetyltransferase" evidence="3">
    <location>
        <begin position="1"/>
        <end position="135"/>
    </location>
</feature>
<protein>
    <submittedName>
        <fullName evidence="4">GNAT family acetyltransferase</fullName>
    </submittedName>
</protein>
<dbReference type="AlphaFoldDB" id="A0A1L3MRG8"/>
<keyword evidence="2" id="KW-0012">Acyltransferase</keyword>
<dbReference type="InterPro" id="IPR045039">
    <property type="entry name" value="NSI-like"/>
</dbReference>
<dbReference type="GO" id="GO:0008080">
    <property type="term" value="F:N-acetyltransferase activity"/>
    <property type="evidence" value="ECO:0007669"/>
    <property type="project" value="InterPro"/>
</dbReference>
<dbReference type="PANTHER" id="PTHR43626:SF4">
    <property type="entry name" value="GCN5-RELATED N-ACETYLTRANSFERASE 2, CHLOROPLASTIC"/>
    <property type="match status" value="1"/>
</dbReference>
<evidence type="ECO:0000313" key="5">
    <source>
        <dbReference type="Proteomes" id="UP000181936"/>
    </source>
</evidence>
<evidence type="ECO:0000256" key="1">
    <source>
        <dbReference type="ARBA" id="ARBA00022679"/>
    </source>
</evidence>
<dbReference type="Gene3D" id="3.40.630.30">
    <property type="match status" value="1"/>
</dbReference>
<dbReference type="Proteomes" id="UP000181936">
    <property type="component" value="Chromosome"/>
</dbReference>
<dbReference type="GO" id="GO:0005737">
    <property type="term" value="C:cytoplasm"/>
    <property type="evidence" value="ECO:0007669"/>
    <property type="project" value="TreeGrafter"/>
</dbReference>
<dbReference type="InterPro" id="IPR016181">
    <property type="entry name" value="Acyl_CoA_acyltransferase"/>
</dbReference>
<evidence type="ECO:0000313" key="4">
    <source>
        <dbReference type="EMBL" id="APH04907.1"/>
    </source>
</evidence>
<proteinExistence type="predicted"/>
<dbReference type="Pfam" id="PF00583">
    <property type="entry name" value="Acetyltransf_1"/>
    <property type="match status" value="1"/>
</dbReference>